<dbReference type="RefSeq" id="WP_129006227.1">
    <property type="nucleotide sequence ID" value="NZ_SDHZ01000005.1"/>
</dbReference>
<dbReference type="Proteomes" id="UP000290545">
    <property type="component" value="Unassembled WGS sequence"/>
</dbReference>
<dbReference type="EMBL" id="SDHZ01000005">
    <property type="protein sequence ID" value="RXK80988.1"/>
    <property type="molecule type" value="Genomic_DNA"/>
</dbReference>
<dbReference type="GO" id="GO:0005886">
    <property type="term" value="C:plasma membrane"/>
    <property type="evidence" value="ECO:0007669"/>
    <property type="project" value="TreeGrafter"/>
</dbReference>
<evidence type="ECO:0000256" key="2">
    <source>
        <dbReference type="SAM" id="Phobius"/>
    </source>
</evidence>
<feature type="region of interest" description="Disordered" evidence="1">
    <location>
        <begin position="772"/>
        <end position="791"/>
    </location>
</feature>
<dbReference type="PANTHER" id="PTHR30441:SF8">
    <property type="entry name" value="DUF748 DOMAIN-CONTAINING PROTEIN"/>
    <property type="match status" value="1"/>
</dbReference>
<gene>
    <name evidence="3" type="ORF">ESB13_22815</name>
</gene>
<organism evidence="3 4">
    <name type="scientific">Filimonas effusa</name>
    <dbReference type="NCBI Taxonomy" id="2508721"/>
    <lineage>
        <taxon>Bacteria</taxon>
        <taxon>Pseudomonadati</taxon>
        <taxon>Bacteroidota</taxon>
        <taxon>Chitinophagia</taxon>
        <taxon>Chitinophagales</taxon>
        <taxon>Chitinophagaceae</taxon>
        <taxon>Filimonas</taxon>
    </lineage>
</organism>
<evidence type="ECO:0000256" key="1">
    <source>
        <dbReference type="SAM" id="MobiDB-lite"/>
    </source>
</evidence>
<evidence type="ECO:0000313" key="4">
    <source>
        <dbReference type="Proteomes" id="UP000290545"/>
    </source>
</evidence>
<name>A0A4Q1CZZ0_9BACT</name>
<dbReference type="InterPro" id="IPR052894">
    <property type="entry name" value="AsmA-related"/>
</dbReference>
<comment type="caution">
    <text evidence="3">The sequence shown here is derived from an EMBL/GenBank/DDBJ whole genome shotgun (WGS) entry which is preliminary data.</text>
</comment>
<keyword evidence="2" id="KW-0472">Membrane</keyword>
<feature type="transmembrane region" description="Helical" evidence="2">
    <location>
        <begin position="12"/>
        <end position="35"/>
    </location>
</feature>
<dbReference type="PANTHER" id="PTHR30441">
    <property type="entry name" value="DUF748 DOMAIN-CONTAINING PROTEIN"/>
    <property type="match status" value="1"/>
</dbReference>
<keyword evidence="2" id="KW-1133">Transmembrane helix</keyword>
<accession>A0A4Q1CZZ0</accession>
<keyword evidence="2" id="KW-0812">Transmembrane</keyword>
<protein>
    <submittedName>
        <fullName evidence="3">Uncharacterized protein</fullName>
    </submittedName>
</protein>
<sequence length="830" mass="93453">MREWMRHKVVRIAMWSILSVTGLLLVLLVCIQSYITAHRQELLVRVHEQLQSRLQGKLTIGSLEVNVWRHLPRVEIILKGVTLTDTVYQRPILSVQAASTRIGLFEITGKDPVISRIKFSDGYLHVLTDTTGYSNRYLLQLKKKDQSNKNPGGNIMIAEVELENIDALAEDRIKNKRFEFLFKKLNARIKRHRDSTLELHIKEDAVIRGLGFNLAKGSFLGEKQVEGRWKLSYRPASKQLEFSPAEIKFQGQPIVVQGSFNFRDPEPNFRLGITARKIIYKNAGALLTERLAQKLAIVDLEKPFEISAAIAGSLKGGGQPSLSVSWKVKDNRLVTPVAVLDSCSFSGSFTNERIKGQPLGDENSQIVIKDFTGKWGAAVFKGSTTTLTNLAEPAFSFDLYSDCSFPALNNQFGLRSLQFVEGRAKIALHYRGPLVKNTSFFQHINGSLAVENGAVHYAAKDLLFTNCNGTLYFGADTLQMNDLKCKLGDSEFTVNVDGKEMSSLAQDDDPHNATLSCSVYTPSLNLADFRHLFKNQQKKPVEEKKKSGKTSHSLWRFDQVLEKGSLRLQVKADALKLNHFTAEALTGTVLFRDSDWQLRQVSVRHAGGLLTLNGDVKHLSERHHDASVNMVLKDMDVRKVFYAFDNFGQKAISYSNLRGKLNTDARLRLALNERGDIIPGTTNGRVWFSLKDGALVNHEPVQKIQKFVFKDRDMSNITFAAIQDSLIIVNDEIEIKRMEIHSSVMTLYVEGLYSLKGNTDISIQVPLHNFLSRGDEKHPQNRGVDSRNGPSIYLRAKPDVKGNIKLGLDLFKKFRKRGKGKLDNDRQNEK</sequence>
<keyword evidence="4" id="KW-1185">Reference proteome</keyword>
<dbReference type="GO" id="GO:0090313">
    <property type="term" value="P:regulation of protein targeting to membrane"/>
    <property type="evidence" value="ECO:0007669"/>
    <property type="project" value="TreeGrafter"/>
</dbReference>
<reference evidence="3 4" key="1">
    <citation type="submission" date="2019-01" db="EMBL/GenBank/DDBJ databases">
        <title>Filimonas sp. strain TTM-71.</title>
        <authorList>
            <person name="Chen W.-M."/>
        </authorList>
    </citation>
    <scope>NUCLEOTIDE SEQUENCE [LARGE SCALE GENOMIC DNA]</scope>
    <source>
        <strain evidence="3 4">TTM-71</strain>
    </source>
</reference>
<proteinExistence type="predicted"/>
<dbReference type="OrthoDB" id="1489065at2"/>
<dbReference type="AlphaFoldDB" id="A0A4Q1CZZ0"/>
<evidence type="ECO:0000313" key="3">
    <source>
        <dbReference type="EMBL" id="RXK80988.1"/>
    </source>
</evidence>